<protein>
    <recommendedName>
        <fullName evidence="5 6">Cell division protein FtsA</fullName>
    </recommendedName>
</protein>
<dbReference type="GO" id="GO:0009898">
    <property type="term" value="C:cytoplasmic side of plasma membrane"/>
    <property type="evidence" value="ECO:0007669"/>
    <property type="project" value="UniProtKB-UniRule"/>
</dbReference>
<dbReference type="InterPro" id="IPR003494">
    <property type="entry name" value="SHS2_FtsA"/>
</dbReference>
<comment type="subcellular location">
    <subcellularLocation>
        <location evidence="5">Cell membrane</location>
        <topology evidence="5">Peripheral membrane protein</topology>
        <orientation evidence="5">Cytoplasmic side</orientation>
    </subcellularLocation>
    <text evidence="5">Localizes to the Z ring in an FtsZ-dependent manner. Targeted to the membrane through a conserved C-terminal amphipathic helix.</text>
</comment>
<evidence type="ECO:0000256" key="4">
    <source>
        <dbReference type="ARBA" id="ARBA00023306"/>
    </source>
</evidence>
<comment type="similarity">
    <text evidence="5 6">Belongs to the FtsA/MreB family.</text>
</comment>
<dbReference type="InterPro" id="IPR020823">
    <property type="entry name" value="Cell_div_FtsA"/>
</dbReference>
<feature type="domain" description="SHS2" evidence="7">
    <location>
        <begin position="7"/>
        <end position="196"/>
    </location>
</feature>
<evidence type="ECO:0000313" key="9">
    <source>
        <dbReference type="Proteomes" id="UP000526033"/>
    </source>
</evidence>
<dbReference type="InterPro" id="IPR050696">
    <property type="entry name" value="FtsA/MreB"/>
</dbReference>
<dbReference type="InterPro" id="IPR043129">
    <property type="entry name" value="ATPase_NBD"/>
</dbReference>
<evidence type="ECO:0000256" key="3">
    <source>
        <dbReference type="ARBA" id="ARBA00023136"/>
    </source>
</evidence>
<comment type="caution">
    <text evidence="8">The sequence shown here is derived from an EMBL/GenBank/DDBJ whole genome shotgun (WGS) entry which is preliminary data.</text>
</comment>
<comment type="subunit">
    <text evidence="5">Self-interacts. Interacts with FtsZ.</text>
</comment>
<dbReference type="Pfam" id="PF14450">
    <property type="entry name" value="FtsA"/>
    <property type="match status" value="2"/>
</dbReference>
<dbReference type="Gene3D" id="3.30.1490.110">
    <property type="match status" value="1"/>
</dbReference>
<dbReference type="Pfam" id="PF02491">
    <property type="entry name" value="SHS2_FTSA"/>
    <property type="match status" value="1"/>
</dbReference>
<dbReference type="Gene3D" id="3.30.420.40">
    <property type="match status" value="2"/>
</dbReference>
<dbReference type="AlphaFoldDB" id="A0A7X9DJM7"/>
<dbReference type="PIRSF" id="PIRSF003101">
    <property type="entry name" value="FtsA"/>
    <property type="match status" value="1"/>
</dbReference>
<keyword evidence="4 5" id="KW-0131">Cell cycle</keyword>
<gene>
    <name evidence="5 8" type="primary">ftsA</name>
    <name evidence="8" type="ORF">GYA27_00600</name>
</gene>
<keyword evidence="3 5" id="KW-0472">Membrane</keyword>
<evidence type="ECO:0000256" key="5">
    <source>
        <dbReference type="HAMAP-Rule" id="MF_02033"/>
    </source>
</evidence>
<keyword evidence="2 5" id="KW-0132">Cell division</keyword>
<dbReference type="HAMAP" id="MF_02033">
    <property type="entry name" value="FtsA"/>
    <property type="match status" value="1"/>
</dbReference>
<evidence type="ECO:0000256" key="2">
    <source>
        <dbReference type="ARBA" id="ARBA00022618"/>
    </source>
</evidence>
<organism evidence="8 9">
    <name type="scientific">candidate division WWE3 bacterium</name>
    <dbReference type="NCBI Taxonomy" id="2053526"/>
    <lineage>
        <taxon>Bacteria</taxon>
        <taxon>Katanobacteria</taxon>
    </lineage>
</organism>
<dbReference type="EMBL" id="JAAZNL010000004">
    <property type="protein sequence ID" value="NMB69690.1"/>
    <property type="molecule type" value="Genomic_DNA"/>
</dbReference>
<dbReference type="GO" id="GO:0043093">
    <property type="term" value="P:FtsZ-dependent cytokinesis"/>
    <property type="evidence" value="ECO:0007669"/>
    <property type="project" value="UniProtKB-UniRule"/>
</dbReference>
<evidence type="ECO:0000313" key="8">
    <source>
        <dbReference type="EMBL" id="NMB69690.1"/>
    </source>
</evidence>
<proteinExistence type="inferred from homology"/>
<dbReference type="Proteomes" id="UP000526033">
    <property type="component" value="Unassembled WGS sequence"/>
</dbReference>
<evidence type="ECO:0000256" key="1">
    <source>
        <dbReference type="ARBA" id="ARBA00022475"/>
    </source>
</evidence>
<dbReference type="PANTHER" id="PTHR32432">
    <property type="entry name" value="CELL DIVISION PROTEIN FTSA-RELATED"/>
    <property type="match status" value="1"/>
</dbReference>
<comment type="function">
    <text evidence="5 6">Cell division protein that is involved in the assembly of the Z ring. May serve as a membrane anchor for the Z ring.</text>
</comment>
<accession>A0A7X9DJM7</accession>
<dbReference type="PANTHER" id="PTHR32432:SF4">
    <property type="entry name" value="CELL DIVISION PROTEIN FTSA"/>
    <property type="match status" value="1"/>
</dbReference>
<evidence type="ECO:0000256" key="6">
    <source>
        <dbReference type="PIRNR" id="PIRNR003101"/>
    </source>
</evidence>
<name>A0A7X9DJM7_UNCKA</name>
<dbReference type="NCBIfam" id="TIGR01174">
    <property type="entry name" value="ftsA"/>
    <property type="match status" value="1"/>
</dbReference>
<dbReference type="SUPFAM" id="SSF53067">
    <property type="entry name" value="Actin-like ATPase domain"/>
    <property type="match status" value="2"/>
</dbReference>
<dbReference type="SMART" id="SM00842">
    <property type="entry name" value="FtsA"/>
    <property type="match status" value="1"/>
</dbReference>
<dbReference type="GO" id="GO:0032153">
    <property type="term" value="C:cell division site"/>
    <property type="evidence" value="ECO:0007669"/>
    <property type="project" value="UniProtKB-UniRule"/>
</dbReference>
<keyword evidence="1 5" id="KW-1003">Cell membrane</keyword>
<reference evidence="8 9" key="1">
    <citation type="journal article" date="2020" name="Biotechnol. Biofuels">
        <title>New insights from the biogas microbiome by comprehensive genome-resolved metagenomics of nearly 1600 species originating from multiple anaerobic digesters.</title>
        <authorList>
            <person name="Campanaro S."/>
            <person name="Treu L."/>
            <person name="Rodriguez-R L.M."/>
            <person name="Kovalovszki A."/>
            <person name="Ziels R.M."/>
            <person name="Maus I."/>
            <person name="Zhu X."/>
            <person name="Kougias P.G."/>
            <person name="Basile A."/>
            <person name="Luo G."/>
            <person name="Schluter A."/>
            <person name="Konstantinidis K.T."/>
            <person name="Angelidaki I."/>
        </authorList>
    </citation>
    <scope>NUCLEOTIDE SEQUENCE [LARGE SCALE GENOMIC DNA]</scope>
    <source>
        <strain evidence="8">AS27yjCOA_165</strain>
    </source>
</reference>
<sequence>MAKDKIITGIDIGSTKISTTIASVSENKISVIGVSGNVESKGIKKGNVVDIDAAVEAILSSLERAERMAGVSVSSVFITVNGSHIETLNSHGVVAVSPTQSSEITQEDVARVVEAAQAVSIPSTREIIHVIPRDFIVDSQDGIKDPVGMSGVRLEVETNIIHGSSTAIRNLVKCVTQAGVDVEEMVYTGIASAEAVLTDTEKELGTLLVDIGGGTTSIVAFLEGSPVYSCVLPIGGKLISQDLAIGLRARLEDAEKIKIKLSNDAALKMIDPSKKSDEFDVSEFGLEVDSISKNLLYKIIDARLEEIFRLIALEISKVNLTGKLPAGVVVTGGGALTSGVERMAKYTLKVPTRIGVPKGVTGLIDEIQSPGSSAVVGTILYGSNLIRSGSLLSFENNKGNMKKSISKIIEKFKSFLP</sequence>
<dbReference type="CDD" id="cd24048">
    <property type="entry name" value="ASKHA_NBD_FtsA"/>
    <property type="match status" value="1"/>
</dbReference>
<evidence type="ECO:0000259" key="7">
    <source>
        <dbReference type="SMART" id="SM00842"/>
    </source>
</evidence>